<evidence type="ECO:0000313" key="2">
    <source>
        <dbReference type="EMBL" id="KPC59862.1"/>
    </source>
</evidence>
<evidence type="ECO:0000313" key="3">
    <source>
        <dbReference type="Proteomes" id="UP000037982"/>
    </source>
</evidence>
<accession>A0A0N0GW84</accession>
<reference evidence="3" key="1">
    <citation type="submission" date="2015-07" db="EMBL/GenBank/DDBJ databases">
        <authorList>
            <person name="Ju K.-S."/>
            <person name="Doroghazi J.R."/>
            <person name="Metcalf W.W."/>
        </authorList>
    </citation>
    <scope>NUCLEOTIDE SEQUENCE [LARGE SCALE GENOMIC DNA]</scope>
    <source>
        <strain evidence="3">NRRL ISP-5002</strain>
    </source>
</reference>
<dbReference type="AlphaFoldDB" id="A0A0N0GW84"/>
<feature type="compositionally biased region" description="Low complexity" evidence="1">
    <location>
        <begin position="152"/>
        <end position="164"/>
    </location>
</feature>
<dbReference type="InterPro" id="IPR023381">
    <property type="entry name" value="YP001051499.1-like_dom_sf"/>
</dbReference>
<proteinExistence type="predicted"/>
<feature type="region of interest" description="Disordered" evidence="1">
    <location>
        <begin position="145"/>
        <end position="164"/>
    </location>
</feature>
<organism evidence="2 3">
    <name type="scientific">Streptomyces chattanoogensis</name>
    <dbReference type="NCBI Taxonomy" id="66876"/>
    <lineage>
        <taxon>Bacteria</taxon>
        <taxon>Bacillati</taxon>
        <taxon>Actinomycetota</taxon>
        <taxon>Actinomycetes</taxon>
        <taxon>Kitasatosporales</taxon>
        <taxon>Streptomycetaceae</taxon>
        <taxon>Streptomyces</taxon>
    </lineage>
</organism>
<keyword evidence="3" id="KW-1185">Reference proteome</keyword>
<dbReference type="EMBL" id="LGKG01000172">
    <property type="protein sequence ID" value="KPC59862.1"/>
    <property type="molecule type" value="Genomic_DNA"/>
</dbReference>
<comment type="caution">
    <text evidence="2">The sequence shown here is derived from an EMBL/GenBank/DDBJ whole genome shotgun (WGS) entry which is preliminary data.</text>
</comment>
<evidence type="ECO:0000256" key="1">
    <source>
        <dbReference type="SAM" id="MobiDB-lite"/>
    </source>
</evidence>
<dbReference type="PATRIC" id="fig|66876.3.peg.7172"/>
<name>A0A0N0GW84_9ACTN</name>
<dbReference type="Gene3D" id="1.20.1590.10">
    <property type="entry name" value="YP_001051499.1 domain like"/>
    <property type="match status" value="1"/>
</dbReference>
<protein>
    <submittedName>
        <fullName evidence="2">Uncharacterized protein</fullName>
    </submittedName>
</protein>
<sequence>MPVHARTTLAALTAVRLLPYFLRFHAETGKGDPHVLGRALDDVWRKLEDGTPVTLPTMLAAFDQIQVAADSPGPLAGLAWYSAAAVTNACHVAVHGEVRETLHCLRYGREASLAAPAASGRAAAGSPGVCRRHASLREEVRRQIRDLDDVARAASPSARASPPT</sequence>
<dbReference type="Proteomes" id="UP000037982">
    <property type="component" value="Unassembled WGS sequence"/>
</dbReference>
<gene>
    <name evidence="2" type="ORF">ADL29_32535</name>
</gene>